<dbReference type="PROSITE" id="PS50178">
    <property type="entry name" value="ZF_FYVE"/>
    <property type="match status" value="1"/>
</dbReference>
<dbReference type="Pfam" id="PF01363">
    <property type="entry name" value="FYVE"/>
    <property type="match status" value="1"/>
</dbReference>
<dbReference type="Gene3D" id="3.30.40.10">
    <property type="entry name" value="Zinc/RING finger domain, C3HC4 (zinc finger)"/>
    <property type="match status" value="1"/>
</dbReference>
<protein>
    <recommendedName>
        <fullName evidence="5">FYVE-type domain-containing protein</fullName>
    </recommendedName>
</protein>
<dbReference type="GO" id="GO:0008270">
    <property type="term" value="F:zinc ion binding"/>
    <property type="evidence" value="ECO:0007669"/>
    <property type="project" value="UniProtKB-KW"/>
</dbReference>
<keyword evidence="2 4" id="KW-0863">Zinc-finger</keyword>
<dbReference type="SMART" id="SM00064">
    <property type="entry name" value="FYVE"/>
    <property type="match status" value="1"/>
</dbReference>
<name>A0AAP0G655_9ASPA</name>
<accession>A0AAP0G655</accession>
<dbReference type="InterPro" id="IPR000306">
    <property type="entry name" value="Znf_FYVE"/>
</dbReference>
<dbReference type="AlphaFoldDB" id="A0AAP0G655"/>
<dbReference type="PANTHER" id="PTHR15629:SF43">
    <property type="entry name" value="RING_FYVE_PHD-TYPE ZINC FINGER FAMILY PROTEIN"/>
    <property type="match status" value="1"/>
</dbReference>
<evidence type="ECO:0000256" key="3">
    <source>
        <dbReference type="ARBA" id="ARBA00022833"/>
    </source>
</evidence>
<dbReference type="InterPro" id="IPR013083">
    <property type="entry name" value="Znf_RING/FYVE/PHD"/>
</dbReference>
<evidence type="ECO:0000313" key="7">
    <source>
        <dbReference type="Proteomes" id="UP001418222"/>
    </source>
</evidence>
<gene>
    <name evidence="6" type="ORF">KSP39_PZI011502</name>
</gene>
<reference evidence="6 7" key="1">
    <citation type="journal article" date="2022" name="Nat. Plants">
        <title>Genomes of leafy and leafless Platanthera orchids illuminate the evolution of mycoheterotrophy.</title>
        <authorList>
            <person name="Li M.H."/>
            <person name="Liu K.W."/>
            <person name="Li Z."/>
            <person name="Lu H.C."/>
            <person name="Ye Q.L."/>
            <person name="Zhang D."/>
            <person name="Wang J.Y."/>
            <person name="Li Y.F."/>
            <person name="Zhong Z.M."/>
            <person name="Liu X."/>
            <person name="Yu X."/>
            <person name="Liu D.K."/>
            <person name="Tu X.D."/>
            <person name="Liu B."/>
            <person name="Hao Y."/>
            <person name="Liao X.Y."/>
            <person name="Jiang Y.T."/>
            <person name="Sun W.H."/>
            <person name="Chen J."/>
            <person name="Chen Y.Q."/>
            <person name="Ai Y."/>
            <person name="Zhai J.W."/>
            <person name="Wu S.S."/>
            <person name="Zhou Z."/>
            <person name="Hsiao Y.Y."/>
            <person name="Wu W.L."/>
            <person name="Chen Y.Y."/>
            <person name="Lin Y.F."/>
            <person name="Hsu J.L."/>
            <person name="Li C.Y."/>
            <person name="Wang Z.W."/>
            <person name="Zhao X."/>
            <person name="Zhong W.Y."/>
            <person name="Ma X.K."/>
            <person name="Ma L."/>
            <person name="Huang J."/>
            <person name="Chen G.Z."/>
            <person name="Huang M.Z."/>
            <person name="Huang L."/>
            <person name="Peng D.H."/>
            <person name="Luo Y.B."/>
            <person name="Zou S.Q."/>
            <person name="Chen S.P."/>
            <person name="Lan S."/>
            <person name="Tsai W.C."/>
            <person name="Van de Peer Y."/>
            <person name="Liu Z.J."/>
        </authorList>
    </citation>
    <scope>NUCLEOTIDE SEQUENCE [LARGE SCALE GENOMIC DNA]</scope>
    <source>
        <strain evidence="6">Lor287</strain>
    </source>
</reference>
<dbReference type="PANTHER" id="PTHR15629">
    <property type="entry name" value="SH3YL1 PROTEIN"/>
    <property type="match status" value="1"/>
</dbReference>
<sequence>MSWLPNELLEHTWNEVSHTLTEASYENVKEILDAVPPKWLADSAATMCMLCNVRFHPIMRSRHHCRFCAVIFCMECSMGRCLLPSKFRIGDPQCVCDVCVVRLGIVQPYLMDQISRASQLLTHDLTDLSTLRSWLNFPWGQSMEYEIYKAANIIHCYNKCVCKTCNNTWLTSTNAINFLKNSNRMQNIRSEASISTSDFSPEINNLITNINKSYPEIKTLDFMQEKSPSLMAECASRVSSVSIGEIKKLRVFFGFHLLVHL</sequence>
<keyword evidence="1" id="KW-0479">Metal-binding</keyword>
<dbReference type="FunFam" id="3.30.40.10:FF:000151">
    <property type="entry name" value="Zinc finger family protein"/>
    <property type="match status" value="1"/>
</dbReference>
<feature type="domain" description="FYVE-type" evidence="5">
    <location>
        <begin position="42"/>
        <end position="104"/>
    </location>
</feature>
<keyword evidence="7" id="KW-1185">Reference proteome</keyword>
<proteinExistence type="predicted"/>
<evidence type="ECO:0000259" key="5">
    <source>
        <dbReference type="PROSITE" id="PS50178"/>
    </source>
</evidence>
<dbReference type="EMBL" id="JBBWWQ010000009">
    <property type="protein sequence ID" value="KAK8939190.1"/>
    <property type="molecule type" value="Genomic_DNA"/>
</dbReference>
<dbReference type="InterPro" id="IPR017455">
    <property type="entry name" value="Znf_FYVE-rel"/>
</dbReference>
<comment type="caution">
    <text evidence="6">The sequence shown here is derived from an EMBL/GenBank/DDBJ whole genome shotgun (WGS) entry which is preliminary data.</text>
</comment>
<dbReference type="InterPro" id="IPR051702">
    <property type="entry name" value="SH3_domain_YSC84-like"/>
</dbReference>
<dbReference type="SUPFAM" id="SSF57903">
    <property type="entry name" value="FYVE/PHD zinc finger"/>
    <property type="match status" value="1"/>
</dbReference>
<dbReference type="InterPro" id="IPR011011">
    <property type="entry name" value="Znf_FYVE_PHD"/>
</dbReference>
<evidence type="ECO:0000313" key="6">
    <source>
        <dbReference type="EMBL" id="KAK8939190.1"/>
    </source>
</evidence>
<dbReference type="Proteomes" id="UP001418222">
    <property type="component" value="Unassembled WGS sequence"/>
</dbReference>
<evidence type="ECO:0000256" key="4">
    <source>
        <dbReference type="PROSITE-ProRule" id="PRU00091"/>
    </source>
</evidence>
<evidence type="ECO:0000256" key="1">
    <source>
        <dbReference type="ARBA" id="ARBA00022723"/>
    </source>
</evidence>
<evidence type="ECO:0000256" key="2">
    <source>
        <dbReference type="ARBA" id="ARBA00022771"/>
    </source>
</evidence>
<dbReference type="GO" id="GO:0035091">
    <property type="term" value="F:phosphatidylinositol binding"/>
    <property type="evidence" value="ECO:0007669"/>
    <property type="project" value="TreeGrafter"/>
</dbReference>
<organism evidence="6 7">
    <name type="scientific">Platanthera zijinensis</name>
    <dbReference type="NCBI Taxonomy" id="2320716"/>
    <lineage>
        <taxon>Eukaryota</taxon>
        <taxon>Viridiplantae</taxon>
        <taxon>Streptophyta</taxon>
        <taxon>Embryophyta</taxon>
        <taxon>Tracheophyta</taxon>
        <taxon>Spermatophyta</taxon>
        <taxon>Magnoliopsida</taxon>
        <taxon>Liliopsida</taxon>
        <taxon>Asparagales</taxon>
        <taxon>Orchidaceae</taxon>
        <taxon>Orchidoideae</taxon>
        <taxon>Orchideae</taxon>
        <taxon>Orchidinae</taxon>
        <taxon>Platanthera</taxon>
    </lineage>
</organism>
<keyword evidence="3" id="KW-0862">Zinc</keyword>